<evidence type="ECO:0000256" key="7">
    <source>
        <dbReference type="ARBA" id="ARBA00031828"/>
    </source>
</evidence>
<keyword evidence="5" id="KW-0378">Hydrolase</keyword>
<evidence type="ECO:0000259" key="9">
    <source>
        <dbReference type="Pfam" id="PF00485"/>
    </source>
</evidence>
<dbReference type="Pfam" id="PF13242">
    <property type="entry name" value="Hydrolase_like"/>
    <property type="match status" value="1"/>
</dbReference>
<dbReference type="SUPFAM" id="SSF56784">
    <property type="entry name" value="HAD-like"/>
    <property type="match status" value="1"/>
</dbReference>
<dbReference type="InterPro" id="IPR006083">
    <property type="entry name" value="PRK/URK"/>
</dbReference>
<dbReference type="Pfam" id="PF00483">
    <property type="entry name" value="NTP_transferase"/>
    <property type="match status" value="1"/>
</dbReference>
<organism evidence="10 11">
    <name type="scientific">Thermaurantimonas aggregans</name>
    <dbReference type="NCBI Taxonomy" id="2173829"/>
    <lineage>
        <taxon>Bacteria</taxon>
        <taxon>Pseudomonadati</taxon>
        <taxon>Bacteroidota</taxon>
        <taxon>Flavobacteriia</taxon>
        <taxon>Flavobacteriales</taxon>
        <taxon>Schleiferiaceae</taxon>
        <taxon>Thermaurantimonas</taxon>
    </lineage>
</organism>
<evidence type="ECO:0000313" key="11">
    <source>
        <dbReference type="Proteomes" id="UP000286715"/>
    </source>
</evidence>
<dbReference type="GO" id="GO:0016791">
    <property type="term" value="F:phosphatase activity"/>
    <property type="evidence" value="ECO:0007669"/>
    <property type="project" value="InterPro"/>
</dbReference>
<dbReference type="GO" id="GO:0005524">
    <property type="term" value="F:ATP binding"/>
    <property type="evidence" value="ECO:0007669"/>
    <property type="project" value="InterPro"/>
</dbReference>
<dbReference type="OrthoDB" id="9813880at2"/>
<dbReference type="SUPFAM" id="SSF52540">
    <property type="entry name" value="P-loop containing nucleoside triphosphate hydrolases"/>
    <property type="match status" value="1"/>
</dbReference>
<evidence type="ECO:0000313" key="10">
    <source>
        <dbReference type="EMBL" id="GCD76973.1"/>
    </source>
</evidence>
<dbReference type="GO" id="GO:0005975">
    <property type="term" value="P:carbohydrate metabolic process"/>
    <property type="evidence" value="ECO:0007669"/>
    <property type="project" value="InterPro"/>
</dbReference>
<dbReference type="InterPro" id="IPR005835">
    <property type="entry name" value="NTP_transferase_dom"/>
</dbReference>
<dbReference type="Gene3D" id="3.40.50.1000">
    <property type="entry name" value="HAD superfamily/HAD-like"/>
    <property type="match status" value="1"/>
</dbReference>
<feature type="domain" description="Nucleotidyl transferase" evidence="8">
    <location>
        <begin position="6"/>
        <end position="232"/>
    </location>
</feature>
<dbReference type="InterPro" id="IPR006543">
    <property type="entry name" value="Histidinol-phos"/>
</dbReference>
<keyword evidence="3" id="KW-0963">Cytoplasm</keyword>
<dbReference type="Gene3D" id="3.40.50.300">
    <property type="entry name" value="P-loop containing nucleotide triphosphate hydrolases"/>
    <property type="match status" value="1"/>
</dbReference>
<accession>A0A401XJ03</accession>
<evidence type="ECO:0000256" key="2">
    <source>
        <dbReference type="ARBA" id="ARBA00005628"/>
    </source>
</evidence>
<keyword evidence="4" id="KW-0479">Metal-binding</keyword>
<sequence length="629" mass="71984">MVTNAYILCGGKGTRMGELAYNLPKPMLPLMGKPVLEHIINQCVQNGINRIHLITGFLSNVIEEYFKDGNNWNVEIQYFREAEPLGTTGAFKVLEAELPEIFWVFYGDVVFDVDLKRMYDFHKAKKARMTIAVHPNDHPYDSDLIETDLSDRVIQVHPKPHAPELRVRNLVNAALYLVEKEVIHYLPTGKSDWGRHQLPKLCKELPIYAWRTAEYIKDMGTPDRIQKVEADLKAGKPQRRNLRQMQKAIFLDRDGVLNEDNDLIHRPEQLKVFPFAAEAVRKINQSDYLAISVTNQSVVARGLTDEAGLNRIHAELDFQLAEGHAYLDDLYYCPHHPDKGFEGEVVELKIECECRKPKPGMLLKAAERYNIDLKESWIIGDRESDIEAGKSAGCTTAGVMTGNGLKNTRIAPDFTFYSVAEAVEYILNEPHKTLAEDLFKKIQNLSKQPYVIAIAGNTGTGKSTLATYIQRHLRKNGLSVLKVELDHWILAPEKRSSAHDLHEIYQINRLEKDLKEFLEGKSVTPTGYQRNPTWKIAPPMYQLTSETDVVIVEGIVALMLKNLVDIYDWKLFCAVSEETFYKNLYQLNRWKGRTDGEIERMIRLRKSSEYDVIEKQANLADSVIWNDKN</sequence>
<comment type="similarity">
    <text evidence="2">Belongs to the GmhB family.</text>
</comment>
<dbReference type="Pfam" id="PF00485">
    <property type="entry name" value="PRK"/>
    <property type="match status" value="1"/>
</dbReference>
<dbReference type="RefSeq" id="WP_124397034.1">
    <property type="nucleotide sequence ID" value="NZ_BHZE01000003.1"/>
</dbReference>
<evidence type="ECO:0000256" key="4">
    <source>
        <dbReference type="ARBA" id="ARBA00022723"/>
    </source>
</evidence>
<dbReference type="AlphaFoldDB" id="A0A401XJ03"/>
<dbReference type="EMBL" id="BHZE01000003">
    <property type="protein sequence ID" value="GCD76973.1"/>
    <property type="molecule type" value="Genomic_DNA"/>
</dbReference>
<comment type="caution">
    <text evidence="10">The sequence shown here is derived from an EMBL/GenBank/DDBJ whole genome shotgun (WGS) entry which is preliminary data.</text>
</comment>
<name>A0A401XJ03_9FLAO</name>
<dbReference type="GO" id="GO:0005737">
    <property type="term" value="C:cytoplasm"/>
    <property type="evidence" value="ECO:0007669"/>
    <property type="project" value="UniProtKB-SubCell"/>
</dbReference>
<protein>
    <recommendedName>
        <fullName evidence="7">D,D-heptose 1,7-bisphosphate phosphatase</fullName>
    </recommendedName>
</protein>
<evidence type="ECO:0000259" key="8">
    <source>
        <dbReference type="Pfam" id="PF00483"/>
    </source>
</evidence>
<dbReference type="CDD" id="cd04181">
    <property type="entry name" value="NTP_transferase"/>
    <property type="match status" value="1"/>
</dbReference>
<dbReference type="InterPro" id="IPR006549">
    <property type="entry name" value="HAD-SF_hydro_IIIA"/>
</dbReference>
<feature type="domain" description="Phosphoribulokinase/uridine kinase" evidence="9">
    <location>
        <begin position="451"/>
        <end position="624"/>
    </location>
</feature>
<dbReference type="InterPro" id="IPR023214">
    <property type="entry name" value="HAD_sf"/>
</dbReference>
<keyword evidence="6" id="KW-0119">Carbohydrate metabolism</keyword>
<gene>
    <name evidence="10" type="ORF">JCM31826_04550</name>
</gene>
<dbReference type="InterPro" id="IPR036412">
    <property type="entry name" value="HAD-like_sf"/>
</dbReference>
<dbReference type="Proteomes" id="UP000286715">
    <property type="component" value="Unassembled WGS sequence"/>
</dbReference>
<evidence type="ECO:0000256" key="6">
    <source>
        <dbReference type="ARBA" id="ARBA00023277"/>
    </source>
</evidence>
<dbReference type="NCBIfam" id="TIGR01656">
    <property type="entry name" value="Histidinol-ppas"/>
    <property type="match status" value="1"/>
</dbReference>
<dbReference type="InterPro" id="IPR029044">
    <property type="entry name" value="Nucleotide-diphossugar_trans"/>
</dbReference>
<dbReference type="InterPro" id="IPR004446">
    <property type="entry name" value="Heptose_bisP_phosphatase"/>
</dbReference>
<evidence type="ECO:0000256" key="5">
    <source>
        <dbReference type="ARBA" id="ARBA00022801"/>
    </source>
</evidence>
<dbReference type="NCBIfam" id="TIGR01662">
    <property type="entry name" value="HAD-SF-IIIA"/>
    <property type="match status" value="1"/>
</dbReference>
<dbReference type="SUPFAM" id="SSF53448">
    <property type="entry name" value="Nucleotide-diphospho-sugar transferases"/>
    <property type="match status" value="1"/>
</dbReference>
<comment type="subcellular location">
    <subcellularLocation>
        <location evidence="1">Cytoplasm</location>
    </subcellularLocation>
</comment>
<dbReference type="PANTHER" id="PTHR42891">
    <property type="entry name" value="D-GLYCERO-BETA-D-MANNO-HEPTOSE-1,7-BISPHOSPHATE 7-PHOSPHATASE"/>
    <property type="match status" value="1"/>
</dbReference>
<evidence type="ECO:0000256" key="1">
    <source>
        <dbReference type="ARBA" id="ARBA00004496"/>
    </source>
</evidence>
<dbReference type="GO" id="GO:0016301">
    <property type="term" value="F:kinase activity"/>
    <property type="evidence" value="ECO:0007669"/>
    <property type="project" value="InterPro"/>
</dbReference>
<dbReference type="Gene3D" id="3.90.550.10">
    <property type="entry name" value="Spore Coat Polysaccharide Biosynthesis Protein SpsA, Chain A"/>
    <property type="match status" value="1"/>
</dbReference>
<dbReference type="PANTHER" id="PTHR42891:SF1">
    <property type="entry name" value="D-GLYCERO-BETA-D-MANNO-HEPTOSE-1,7-BISPHOSPHATE 7-PHOSPHATASE"/>
    <property type="match status" value="1"/>
</dbReference>
<reference evidence="10 11" key="1">
    <citation type="submission" date="2018-11" db="EMBL/GenBank/DDBJ databases">
        <title>Schleiferia aggregans sp. nov., a moderately thermophilic heterotrophic bacterium isolated from microbial mats at a terrestrial hot spring.</title>
        <authorList>
            <person name="Iino T."/>
            <person name="Ohkuma M."/>
            <person name="Haruta S."/>
        </authorList>
    </citation>
    <scope>NUCLEOTIDE SEQUENCE [LARGE SCALE GENOMIC DNA]</scope>
    <source>
        <strain evidence="10 11">LA</strain>
    </source>
</reference>
<proteinExistence type="inferred from homology"/>
<evidence type="ECO:0000256" key="3">
    <source>
        <dbReference type="ARBA" id="ARBA00022490"/>
    </source>
</evidence>
<keyword evidence="11" id="KW-1185">Reference proteome</keyword>
<dbReference type="CDD" id="cd07503">
    <property type="entry name" value="HAD_HisB-N"/>
    <property type="match status" value="1"/>
</dbReference>
<dbReference type="InterPro" id="IPR027417">
    <property type="entry name" value="P-loop_NTPase"/>
</dbReference>
<dbReference type="GO" id="GO:0046872">
    <property type="term" value="F:metal ion binding"/>
    <property type="evidence" value="ECO:0007669"/>
    <property type="project" value="UniProtKB-KW"/>
</dbReference>